<dbReference type="Proteomes" id="UP001153714">
    <property type="component" value="Chromosome 11"/>
</dbReference>
<proteinExistence type="inferred from homology"/>
<evidence type="ECO:0000313" key="4">
    <source>
        <dbReference type="EMBL" id="CAG9783945.1"/>
    </source>
</evidence>
<accession>A0A9N9QV32</accession>
<feature type="domain" description="Sulfotransferase" evidence="3">
    <location>
        <begin position="66"/>
        <end position="307"/>
    </location>
</feature>
<dbReference type="PANTHER" id="PTHR11783">
    <property type="entry name" value="SULFOTRANSFERASE SULT"/>
    <property type="match status" value="1"/>
</dbReference>
<dbReference type="EMBL" id="OU893342">
    <property type="protein sequence ID" value="CAG9783945.1"/>
    <property type="molecule type" value="Genomic_DNA"/>
</dbReference>
<dbReference type="SUPFAM" id="SSF52540">
    <property type="entry name" value="P-loop containing nucleoside triphosphate hydrolases"/>
    <property type="match status" value="1"/>
</dbReference>
<keyword evidence="5" id="KW-1185">Reference proteome</keyword>
<evidence type="ECO:0000256" key="1">
    <source>
        <dbReference type="ARBA" id="ARBA00005771"/>
    </source>
</evidence>
<evidence type="ECO:0000313" key="5">
    <source>
        <dbReference type="Proteomes" id="UP001153714"/>
    </source>
</evidence>
<dbReference type="AlphaFoldDB" id="A0A9N9QV32"/>
<dbReference type="InterPro" id="IPR000863">
    <property type="entry name" value="Sulfotransferase_dom"/>
</dbReference>
<dbReference type="Gene3D" id="3.40.50.300">
    <property type="entry name" value="P-loop containing nucleotide triphosphate hydrolases"/>
    <property type="match status" value="1"/>
</dbReference>
<sequence>MNETNENIHQYPLDIKVLNPDETAEVFKYFSESLQDGFVRIGPKGYFFTTGINEVAPSIYNMELKPDDTWVISFPKSGTTWMQELVWLVANDFDYATAEAVPLVARFNFIEGSMFSSKKSLRYYSDETREQLAALFKPPDHIAKLPRFIKSHLPLSLLPPTLLDTCKVVHIARDPRDIAVSYYHHDKRLKLMGYTGDLKQYWNMLIKNLVLFSPLFDNVKESWEKRNHPNMLFLFYEDALKDLPSTVKRVAKFLGKTVTEEQMSRLCDHLAFDNFKKNKSVNMEIFKKLNLSCKDVSPFIRKGEIKSLIFNIF</sequence>
<reference evidence="4" key="2">
    <citation type="submission" date="2022-10" db="EMBL/GenBank/DDBJ databases">
        <authorList>
            <consortium name="ENA_rothamsted_submissions"/>
            <consortium name="culmorum"/>
            <person name="King R."/>
        </authorList>
    </citation>
    <scope>NUCLEOTIDE SEQUENCE</scope>
</reference>
<keyword evidence="2" id="KW-0808">Transferase</keyword>
<dbReference type="InterPro" id="IPR027417">
    <property type="entry name" value="P-loop_NTPase"/>
</dbReference>
<gene>
    <name evidence="4" type="ORF">DIATSA_LOCUS2073</name>
</gene>
<dbReference type="GO" id="GO:0008146">
    <property type="term" value="F:sulfotransferase activity"/>
    <property type="evidence" value="ECO:0007669"/>
    <property type="project" value="InterPro"/>
</dbReference>
<dbReference type="OrthoDB" id="205623at2759"/>
<comment type="similarity">
    <text evidence="1">Belongs to the sulfotransferase 1 family.</text>
</comment>
<name>A0A9N9QV32_9NEOP</name>
<reference evidence="4" key="1">
    <citation type="submission" date="2021-12" db="EMBL/GenBank/DDBJ databases">
        <authorList>
            <person name="King R."/>
        </authorList>
    </citation>
    <scope>NUCLEOTIDE SEQUENCE</scope>
</reference>
<dbReference type="Pfam" id="PF00685">
    <property type="entry name" value="Sulfotransfer_1"/>
    <property type="match status" value="1"/>
</dbReference>
<organism evidence="4 5">
    <name type="scientific">Diatraea saccharalis</name>
    <name type="common">sugarcane borer</name>
    <dbReference type="NCBI Taxonomy" id="40085"/>
    <lineage>
        <taxon>Eukaryota</taxon>
        <taxon>Metazoa</taxon>
        <taxon>Ecdysozoa</taxon>
        <taxon>Arthropoda</taxon>
        <taxon>Hexapoda</taxon>
        <taxon>Insecta</taxon>
        <taxon>Pterygota</taxon>
        <taxon>Neoptera</taxon>
        <taxon>Endopterygota</taxon>
        <taxon>Lepidoptera</taxon>
        <taxon>Glossata</taxon>
        <taxon>Ditrysia</taxon>
        <taxon>Pyraloidea</taxon>
        <taxon>Crambidae</taxon>
        <taxon>Crambinae</taxon>
        <taxon>Diatraea</taxon>
    </lineage>
</organism>
<protein>
    <recommendedName>
        <fullName evidence="3">Sulfotransferase domain-containing protein</fullName>
    </recommendedName>
</protein>
<evidence type="ECO:0000256" key="2">
    <source>
        <dbReference type="ARBA" id="ARBA00022679"/>
    </source>
</evidence>
<evidence type="ECO:0000259" key="3">
    <source>
        <dbReference type="Pfam" id="PF00685"/>
    </source>
</evidence>